<dbReference type="InterPro" id="IPR000917">
    <property type="entry name" value="Sulfatase_N"/>
</dbReference>
<accession>A0A6L9S6U3</accession>
<gene>
    <name evidence="6" type="ORF">G1H10_11930</name>
</gene>
<organism evidence="6 7">
    <name type="scientific">Phytoactinopolyspora halotolerans</name>
    <dbReference type="NCBI Taxonomy" id="1981512"/>
    <lineage>
        <taxon>Bacteria</taxon>
        <taxon>Bacillati</taxon>
        <taxon>Actinomycetota</taxon>
        <taxon>Actinomycetes</taxon>
        <taxon>Jiangellales</taxon>
        <taxon>Jiangellaceae</taxon>
        <taxon>Phytoactinopolyspora</taxon>
    </lineage>
</organism>
<dbReference type="InterPro" id="IPR017850">
    <property type="entry name" value="Alkaline_phosphatase_core_sf"/>
</dbReference>
<keyword evidence="4" id="KW-0106">Calcium</keyword>
<keyword evidence="6" id="KW-0808">Transferase</keyword>
<dbReference type="PANTHER" id="PTHR42693">
    <property type="entry name" value="ARYLSULFATASE FAMILY MEMBER"/>
    <property type="match status" value="1"/>
</dbReference>
<dbReference type="Gene3D" id="3.40.720.10">
    <property type="entry name" value="Alkaline Phosphatase, subunit A"/>
    <property type="match status" value="1"/>
</dbReference>
<protein>
    <submittedName>
        <fullName evidence="6">Sulfatase-like hydrolase/transferase</fullName>
    </submittedName>
</protein>
<evidence type="ECO:0000313" key="6">
    <source>
        <dbReference type="EMBL" id="NEE00876.1"/>
    </source>
</evidence>
<keyword evidence="2" id="KW-0479">Metal-binding</keyword>
<dbReference type="Proteomes" id="UP000475214">
    <property type="component" value="Unassembled WGS sequence"/>
</dbReference>
<dbReference type="GO" id="GO:0046872">
    <property type="term" value="F:metal ion binding"/>
    <property type="evidence" value="ECO:0007669"/>
    <property type="project" value="UniProtKB-KW"/>
</dbReference>
<dbReference type="PROSITE" id="PS00149">
    <property type="entry name" value="SULFATASE_2"/>
    <property type="match status" value="1"/>
</dbReference>
<evidence type="ECO:0000259" key="5">
    <source>
        <dbReference type="Pfam" id="PF00884"/>
    </source>
</evidence>
<evidence type="ECO:0000256" key="1">
    <source>
        <dbReference type="ARBA" id="ARBA00008779"/>
    </source>
</evidence>
<feature type="domain" description="Sulfatase N-terminal" evidence="5">
    <location>
        <begin position="17"/>
        <end position="353"/>
    </location>
</feature>
<sequence>MRKGAAFMPASVPSERPNVIVFVGDDHGYGDLSCMGSPTVRTPRLDALAASGALLTSWYSNSPVCSPARAALLSGRYPGNASVRSILQGYRTTPGLSPKVPTLATALSDLGYHTELIGKWHLGLASESRPENHGFARTFGHLAGAVDYYSHIHYSPNNRRVTMNGQTYLGTPLHDLWEDGAEVYRDGEYLTEIIAERAVHAVRRAASSDDPFFLYVPFNAPHYPLHAPDKYKERFAHLPWEQMIMAAMISAMDDAIGDVLDEVARQQLTENTIVLYMSDNGPSREIRNWMNGAQTPYRGSSTGGFKGHKFSLFEGGIRVPGIVSWPAAIPAGQVIDEPLAAMDVFPAVLSAAGGDPTRYELDGVDILPCLTDGAPSPHEYLFWEQGDQTAVRRGRWKLVLNGQLEEGLPPEKEVFLADLAADPGEQHNLAADYPGVVDELTALATRWREGIESRWADEWLPAIPDADVHVFPPGVSK</sequence>
<evidence type="ECO:0000313" key="7">
    <source>
        <dbReference type="Proteomes" id="UP000475214"/>
    </source>
</evidence>
<keyword evidence="7" id="KW-1185">Reference proteome</keyword>
<dbReference type="GO" id="GO:0004065">
    <property type="term" value="F:arylsulfatase activity"/>
    <property type="evidence" value="ECO:0007669"/>
    <property type="project" value="TreeGrafter"/>
</dbReference>
<keyword evidence="3 6" id="KW-0378">Hydrolase</keyword>
<dbReference type="GO" id="GO:0016740">
    <property type="term" value="F:transferase activity"/>
    <property type="evidence" value="ECO:0007669"/>
    <property type="project" value="UniProtKB-KW"/>
</dbReference>
<dbReference type="Gene3D" id="3.30.1120.10">
    <property type="match status" value="1"/>
</dbReference>
<evidence type="ECO:0000256" key="2">
    <source>
        <dbReference type="ARBA" id="ARBA00022723"/>
    </source>
</evidence>
<dbReference type="InterPro" id="IPR024607">
    <property type="entry name" value="Sulfatase_CS"/>
</dbReference>
<comment type="similarity">
    <text evidence="1">Belongs to the sulfatase family.</text>
</comment>
<reference evidence="6 7" key="1">
    <citation type="submission" date="2020-02" db="EMBL/GenBank/DDBJ databases">
        <authorList>
            <person name="Li X.-J."/>
            <person name="Han X.-M."/>
        </authorList>
    </citation>
    <scope>NUCLEOTIDE SEQUENCE [LARGE SCALE GENOMIC DNA]</scope>
    <source>
        <strain evidence="6 7">CCTCC AB 2017055</strain>
    </source>
</reference>
<dbReference type="InterPro" id="IPR050738">
    <property type="entry name" value="Sulfatase"/>
</dbReference>
<proteinExistence type="inferred from homology"/>
<name>A0A6L9S6U3_9ACTN</name>
<dbReference type="EMBL" id="JAAGOA010000007">
    <property type="protein sequence ID" value="NEE00876.1"/>
    <property type="molecule type" value="Genomic_DNA"/>
</dbReference>
<dbReference type="SUPFAM" id="SSF53649">
    <property type="entry name" value="Alkaline phosphatase-like"/>
    <property type="match status" value="1"/>
</dbReference>
<dbReference type="AlphaFoldDB" id="A0A6L9S6U3"/>
<evidence type="ECO:0000256" key="3">
    <source>
        <dbReference type="ARBA" id="ARBA00022801"/>
    </source>
</evidence>
<evidence type="ECO:0000256" key="4">
    <source>
        <dbReference type="ARBA" id="ARBA00022837"/>
    </source>
</evidence>
<dbReference type="PANTHER" id="PTHR42693:SF53">
    <property type="entry name" value="ENDO-4-O-SULFATASE"/>
    <property type="match status" value="1"/>
</dbReference>
<dbReference type="Pfam" id="PF00884">
    <property type="entry name" value="Sulfatase"/>
    <property type="match status" value="1"/>
</dbReference>
<comment type="caution">
    <text evidence="6">The sequence shown here is derived from an EMBL/GenBank/DDBJ whole genome shotgun (WGS) entry which is preliminary data.</text>
</comment>